<dbReference type="Pfam" id="PF06580">
    <property type="entry name" value="His_kinase"/>
    <property type="match status" value="1"/>
</dbReference>
<dbReference type="Pfam" id="PF02518">
    <property type="entry name" value="HATPase_c"/>
    <property type="match status" value="1"/>
</dbReference>
<evidence type="ECO:0000313" key="17">
    <source>
        <dbReference type="Proteomes" id="UP000670947"/>
    </source>
</evidence>
<evidence type="ECO:0000256" key="10">
    <source>
        <dbReference type="ARBA" id="ARBA00022840"/>
    </source>
</evidence>
<dbReference type="InterPro" id="IPR003594">
    <property type="entry name" value="HATPase_dom"/>
</dbReference>
<evidence type="ECO:0000256" key="11">
    <source>
        <dbReference type="ARBA" id="ARBA00022989"/>
    </source>
</evidence>
<evidence type="ECO:0000256" key="5">
    <source>
        <dbReference type="ARBA" id="ARBA00022553"/>
    </source>
</evidence>
<keyword evidence="9 16" id="KW-0418">Kinase</keyword>
<reference evidence="16 17" key="1">
    <citation type="submission" date="2021-03" db="EMBL/GenBank/DDBJ databases">
        <title>Paenibacillus artemisicola MWE-103 whole genome sequence.</title>
        <authorList>
            <person name="Ham Y.J."/>
        </authorList>
    </citation>
    <scope>NUCLEOTIDE SEQUENCE [LARGE SCALE GENOMIC DNA]</scope>
    <source>
        <strain evidence="16 17">MWE-103</strain>
    </source>
</reference>
<evidence type="ECO:0000256" key="1">
    <source>
        <dbReference type="ARBA" id="ARBA00000085"/>
    </source>
</evidence>
<comment type="catalytic activity">
    <reaction evidence="1">
        <text>ATP + protein L-histidine = ADP + protein N-phospho-L-histidine.</text>
        <dbReference type="EC" id="2.7.13.3"/>
    </reaction>
</comment>
<evidence type="ECO:0000256" key="14">
    <source>
        <dbReference type="SAM" id="Phobius"/>
    </source>
</evidence>
<dbReference type="Proteomes" id="UP000670947">
    <property type="component" value="Unassembled WGS sequence"/>
</dbReference>
<organism evidence="16 17">
    <name type="scientific">Paenibacillus artemisiicola</name>
    <dbReference type="NCBI Taxonomy" id="1172618"/>
    <lineage>
        <taxon>Bacteria</taxon>
        <taxon>Bacillati</taxon>
        <taxon>Bacillota</taxon>
        <taxon>Bacilli</taxon>
        <taxon>Bacillales</taxon>
        <taxon>Paenibacillaceae</taxon>
        <taxon>Paenibacillus</taxon>
    </lineage>
</organism>
<sequence length="583" mass="66324">MRSGRFGITLPHSLKFRLIAVLLLAAVIPVSLIGGISYYTIYNLLSGKLEKGIQSTLDQEKTSLDATLSNLDYASQQLALIGDIRNRYEAYIYRKDPLERSEIEKDVYKYTTIVNYTNPDLGFMSYYLPDEESFLFSNMNVNPDLHIPQFPRIATPYAGLEFLGPHRTLYPYSDNTVLSVLRTVGGGAGEKRIAVYIETNFKVFSDRLSHIPYGLPIKHVLLNANGEAVYSEQMDEFPLNRPADLKRAKGRSYFASGDDVVFAAEGKAGWTLLTVVTRKEFFHETNEWIARFAAVGLLSIGASLLLAWFIWRTIYRPLVRLNRYLQHTAATLFNEPIRKTGVKEFDELLGTFGFMKGEIVSLLKEIELKERNKRDLEVEKLLYQINPHFIHNTLNTVQWLARMNGQRDIFELVSYFIEVLDYNLGKEGKVVTIRQELKAVGDYVSLQRIRYQHAFRVDFEAEDDTLDIPFPRFLLQPLVENALYHGFNNKDGFIRVTIAREKEGFVCVQIADNGEGMSPEKRSQLFDKPADAAKKAGLGIGLAYVQNTIRSFYGEQYGMQVESEPGFGTTITLRLPDEIGGEL</sequence>
<dbReference type="InterPro" id="IPR005467">
    <property type="entry name" value="His_kinase_dom"/>
</dbReference>
<dbReference type="SMART" id="SM00387">
    <property type="entry name" value="HATPase_c"/>
    <property type="match status" value="1"/>
</dbReference>
<evidence type="ECO:0000313" key="16">
    <source>
        <dbReference type="EMBL" id="MBO7743105.1"/>
    </source>
</evidence>
<evidence type="ECO:0000256" key="4">
    <source>
        <dbReference type="ARBA" id="ARBA00022475"/>
    </source>
</evidence>
<dbReference type="EMBL" id="JAGGDJ010000001">
    <property type="protein sequence ID" value="MBO7743105.1"/>
    <property type="molecule type" value="Genomic_DNA"/>
</dbReference>
<keyword evidence="17" id="KW-1185">Reference proteome</keyword>
<evidence type="ECO:0000256" key="12">
    <source>
        <dbReference type="ARBA" id="ARBA00023012"/>
    </source>
</evidence>
<keyword evidence="8" id="KW-0547">Nucleotide-binding</keyword>
<evidence type="ECO:0000256" key="6">
    <source>
        <dbReference type="ARBA" id="ARBA00022679"/>
    </source>
</evidence>
<evidence type="ECO:0000256" key="13">
    <source>
        <dbReference type="ARBA" id="ARBA00023136"/>
    </source>
</evidence>
<name>A0ABS3W493_9BACL</name>
<evidence type="ECO:0000259" key="15">
    <source>
        <dbReference type="PROSITE" id="PS50109"/>
    </source>
</evidence>
<dbReference type="PRINTS" id="PR00344">
    <property type="entry name" value="BCTRLSENSOR"/>
</dbReference>
<keyword evidence="12" id="KW-0902">Two-component regulatory system</keyword>
<dbReference type="EC" id="2.7.13.3" evidence="3"/>
<accession>A0ABS3W493</accession>
<feature type="transmembrane region" description="Helical" evidence="14">
    <location>
        <begin position="20"/>
        <end position="41"/>
    </location>
</feature>
<dbReference type="Gene3D" id="3.30.565.10">
    <property type="entry name" value="Histidine kinase-like ATPase, C-terminal domain"/>
    <property type="match status" value="1"/>
</dbReference>
<dbReference type="InterPro" id="IPR004358">
    <property type="entry name" value="Sig_transdc_His_kin-like_C"/>
</dbReference>
<evidence type="ECO:0000256" key="2">
    <source>
        <dbReference type="ARBA" id="ARBA00004651"/>
    </source>
</evidence>
<keyword evidence="7 14" id="KW-0812">Transmembrane</keyword>
<dbReference type="Gene3D" id="6.10.340.10">
    <property type="match status" value="1"/>
</dbReference>
<proteinExistence type="predicted"/>
<dbReference type="GO" id="GO:0016301">
    <property type="term" value="F:kinase activity"/>
    <property type="evidence" value="ECO:0007669"/>
    <property type="project" value="UniProtKB-KW"/>
</dbReference>
<gene>
    <name evidence="16" type="ORF">I8J29_02780</name>
</gene>
<dbReference type="PANTHER" id="PTHR34220:SF11">
    <property type="entry name" value="SENSOR PROTEIN KINASE HPTS"/>
    <property type="match status" value="1"/>
</dbReference>
<dbReference type="PANTHER" id="PTHR34220">
    <property type="entry name" value="SENSOR HISTIDINE KINASE YPDA"/>
    <property type="match status" value="1"/>
</dbReference>
<dbReference type="SUPFAM" id="SSF55874">
    <property type="entry name" value="ATPase domain of HSP90 chaperone/DNA topoisomerase II/histidine kinase"/>
    <property type="match status" value="1"/>
</dbReference>
<evidence type="ECO:0000256" key="8">
    <source>
        <dbReference type="ARBA" id="ARBA00022741"/>
    </source>
</evidence>
<feature type="domain" description="Histidine kinase" evidence="15">
    <location>
        <begin position="474"/>
        <end position="579"/>
    </location>
</feature>
<dbReference type="InterPro" id="IPR010559">
    <property type="entry name" value="Sig_transdc_His_kin_internal"/>
</dbReference>
<keyword evidence="5" id="KW-0597">Phosphoprotein</keyword>
<dbReference type="PROSITE" id="PS50109">
    <property type="entry name" value="HIS_KIN"/>
    <property type="match status" value="1"/>
</dbReference>
<feature type="transmembrane region" description="Helical" evidence="14">
    <location>
        <begin position="288"/>
        <end position="311"/>
    </location>
</feature>
<evidence type="ECO:0000256" key="9">
    <source>
        <dbReference type="ARBA" id="ARBA00022777"/>
    </source>
</evidence>
<evidence type="ECO:0000256" key="7">
    <source>
        <dbReference type="ARBA" id="ARBA00022692"/>
    </source>
</evidence>
<keyword evidence="13 14" id="KW-0472">Membrane</keyword>
<protein>
    <recommendedName>
        <fullName evidence="3">histidine kinase</fullName>
        <ecNumber evidence="3">2.7.13.3</ecNumber>
    </recommendedName>
</protein>
<dbReference type="InterPro" id="IPR050640">
    <property type="entry name" value="Bact_2-comp_sensor_kinase"/>
</dbReference>
<keyword evidence="11 14" id="KW-1133">Transmembrane helix</keyword>
<comment type="caution">
    <text evidence="16">The sequence shown here is derived from an EMBL/GenBank/DDBJ whole genome shotgun (WGS) entry which is preliminary data.</text>
</comment>
<keyword evidence="10" id="KW-0067">ATP-binding</keyword>
<evidence type="ECO:0000256" key="3">
    <source>
        <dbReference type="ARBA" id="ARBA00012438"/>
    </source>
</evidence>
<comment type="subcellular location">
    <subcellularLocation>
        <location evidence="2">Cell membrane</location>
        <topology evidence="2">Multi-pass membrane protein</topology>
    </subcellularLocation>
</comment>
<dbReference type="RefSeq" id="WP_208846058.1">
    <property type="nucleotide sequence ID" value="NZ_JAGGDJ010000001.1"/>
</dbReference>
<dbReference type="InterPro" id="IPR036890">
    <property type="entry name" value="HATPase_C_sf"/>
</dbReference>
<keyword evidence="4" id="KW-1003">Cell membrane</keyword>
<keyword evidence="6" id="KW-0808">Transferase</keyword>